<keyword evidence="3" id="KW-1185">Reference proteome</keyword>
<dbReference type="EMBL" id="KQ459592">
    <property type="protein sequence ID" value="KPI96915.1"/>
    <property type="molecule type" value="Genomic_DNA"/>
</dbReference>
<organism evidence="2 3">
    <name type="scientific">Papilio xuthus</name>
    <name type="common">Asian swallowtail butterfly</name>
    <dbReference type="NCBI Taxonomy" id="66420"/>
    <lineage>
        <taxon>Eukaryota</taxon>
        <taxon>Metazoa</taxon>
        <taxon>Ecdysozoa</taxon>
        <taxon>Arthropoda</taxon>
        <taxon>Hexapoda</taxon>
        <taxon>Insecta</taxon>
        <taxon>Pterygota</taxon>
        <taxon>Neoptera</taxon>
        <taxon>Endopterygota</taxon>
        <taxon>Lepidoptera</taxon>
        <taxon>Glossata</taxon>
        <taxon>Ditrysia</taxon>
        <taxon>Papilionoidea</taxon>
        <taxon>Papilionidae</taxon>
        <taxon>Papilioninae</taxon>
        <taxon>Papilio</taxon>
    </lineage>
</organism>
<name>A0A194Q0H4_PAPXU</name>
<accession>A0A194Q0H4</accession>
<dbReference type="Proteomes" id="UP000053268">
    <property type="component" value="Unassembled WGS sequence"/>
</dbReference>
<gene>
    <name evidence="2" type="ORF">RR46_05040</name>
</gene>
<sequence>MAGVAMRGCARSTDTEFTQTEEHFENEEKILNGKISCLKNGYQKTANLNNEATERKVVNDARASQYRHDVAASRALAHNNVLQHFHYTLPSTDIANA</sequence>
<evidence type="ECO:0000313" key="2">
    <source>
        <dbReference type="EMBL" id="KPI96915.1"/>
    </source>
</evidence>
<dbReference type="AlphaFoldDB" id="A0A194Q0H4"/>
<evidence type="ECO:0000256" key="1">
    <source>
        <dbReference type="SAM" id="MobiDB-lite"/>
    </source>
</evidence>
<reference evidence="2 3" key="1">
    <citation type="journal article" date="2015" name="Nat. Commun.">
        <title>Outbred genome sequencing and CRISPR/Cas9 gene editing in butterflies.</title>
        <authorList>
            <person name="Li X."/>
            <person name="Fan D."/>
            <person name="Zhang W."/>
            <person name="Liu G."/>
            <person name="Zhang L."/>
            <person name="Zhao L."/>
            <person name="Fang X."/>
            <person name="Chen L."/>
            <person name="Dong Y."/>
            <person name="Chen Y."/>
            <person name="Ding Y."/>
            <person name="Zhao R."/>
            <person name="Feng M."/>
            <person name="Zhu Y."/>
            <person name="Feng Y."/>
            <person name="Jiang X."/>
            <person name="Zhu D."/>
            <person name="Xiang H."/>
            <person name="Feng X."/>
            <person name="Li S."/>
            <person name="Wang J."/>
            <person name="Zhang G."/>
            <person name="Kronforst M.R."/>
            <person name="Wang W."/>
        </authorList>
    </citation>
    <scope>NUCLEOTIDE SEQUENCE [LARGE SCALE GENOMIC DNA]</scope>
    <source>
        <strain evidence="2">Ya'a_city_454_Px</strain>
        <tissue evidence="2">Whole body</tissue>
    </source>
</reference>
<proteinExistence type="predicted"/>
<feature type="region of interest" description="Disordered" evidence="1">
    <location>
        <begin position="1"/>
        <end position="22"/>
    </location>
</feature>
<protein>
    <submittedName>
        <fullName evidence="2">Uncharacterized protein</fullName>
    </submittedName>
</protein>
<evidence type="ECO:0000313" key="3">
    <source>
        <dbReference type="Proteomes" id="UP000053268"/>
    </source>
</evidence>